<dbReference type="EMBL" id="BMMP01000001">
    <property type="protein sequence ID" value="GGO42310.1"/>
    <property type="molecule type" value="Genomic_DNA"/>
</dbReference>
<evidence type="ECO:0000313" key="1">
    <source>
        <dbReference type="EMBL" id="GGO42310.1"/>
    </source>
</evidence>
<evidence type="ECO:0000313" key="2">
    <source>
        <dbReference type="Proteomes" id="UP000631535"/>
    </source>
</evidence>
<organism evidence="1 2">
    <name type="scientific">Streptomyces daqingensis</name>
    <dbReference type="NCBI Taxonomy" id="1472640"/>
    <lineage>
        <taxon>Bacteria</taxon>
        <taxon>Bacillati</taxon>
        <taxon>Actinomycetota</taxon>
        <taxon>Actinomycetes</taxon>
        <taxon>Kitasatosporales</taxon>
        <taxon>Streptomycetaceae</taxon>
        <taxon>Streptomyces</taxon>
    </lineage>
</organism>
<reference evidence="2" key="1">
    <citation type="journal article" date="2019" name="Int. J. Syst. Evol. Microbiol.">
        <title>The Global Catalogue of Microorganisms (GCM) 10K type strain sequencing project: providing services to taxonomists for standard genome sequencing and annotation.</title>
        <authorList>
            <consortium name="The Broad Institute Genomics Platform"/>
            <consortium name="The Broad Institute Genome Sequencing Center for Infectious Disease"/>
            <person name="Wu L."/>
            <person name="Ma J."/>
        </authorList>
    </citation>
    <scope>NUCLEOTIDE SEQUENCE [LARGE SCALE GENOMIC DNA]</scope>
    <source>
        <strain evidence="2">CGMCC 4.7178</strain>
    </source>
</reference>
<dbReference type="Proteomes" id="UP000631535">
    <property type="component" value="Unassembled WGS sequence"/>
</dbReference>
<dbReference type="RefSeq" id="WP_189035177.1">
    <property type="nucleotide sequence ID" value="NZ_BMMP01000001.1"/>
</dbReference>
<comment type="caution">
    <text evidence="1">The sequence shown here is derived from an EMBL/GenBank/DDBJ whole genome shotgun (WGS) entry which is preliminary data.</text>
</comment>
<keyword evidence="2" id="KW-1185">Reference proteome</keyword>
<name>A0ABQ2LRJ5_9ACTN</name>
<accession>A0ABQ2LRJ5</accession>
<gene>
    <name evidence="1" type="ORF">GCM10012287_02880</name>
</gene>
<proteinExistence type="predicted"/>
<sequence length="45" mass="4948">MTDRPSQALILARWKAATAKGLRGEARVKFAYKELAAAAWRASSK</sequence>
<protein>
    <submittedName>
        <fullName evidence="1">Uncharacterized protein</fullName>
    </submittedName>
</protein>